<protein>
    <recommendedName>
        <fullName evidence="3 7">Nuclease SbcCD subunit D</fullName>
    </recommendedName>
</protein>
<accession>H8L0S8</accession>
<keyword evidence="7" id="KW-0233">DNA recombination</keyword>
<evidence type="ECO:0000256" key="7">
    <source>
        <dbReference type="RuleBase" id="RU363069"/>
    </source>
</evidence>
<dbReference type="CDD" id="cd00840">
    <property type="entry name" value="MPP_Mre11_N"/>
    <property type="match status" value="1"/>
</dbReference>
<comment type="similarity">
    <text evidence="1 7">Belongs to the SbcD family.</text>
</comment>
<dbReference type="AlphaFoldDB" id="H8L0S8"/>
<feature type="domain" description="Nuclease SbcCD subunit D C-terminal" evidence="9">
    <location>
        <begin position="284"/>
        <end position="381"/>
    </location>
</feature>
<dbReference type="InterPro" id="IPR041796">
    <property type="entry name" value="Mre11_N"/>
</dbReference>
<feature type="domain" description="Calcineurin-like phosphoesterase" evidence="8">
    <location>
        <begin position="1"/>
        <end position="97"/>
    </location>
</feature>
<dbReference type="GO" id="GO:0004519">
    <property type="term" value="F:endonuclease activity"/>
    <property type="evidence" value="ECO:0007669"/>
    <property type="project" value="UniProtKB-KW"/>
</dbReference>
<dbReference type="Proteomes" id="UP000005234">
    <property type="component" value="Chromosome"/>
</dbReference>
<dbReference type="STRING" id="767434.Fraau_0862"/>
<sequence length="408" mass="44093">MRILHTSDWHLGQHFMGKSRQAEHQALIDWMLGQVQAQGIDAVLVAGDIFDTGTPPSYAREQYSRLVLGMHALGVPLILLAGNHDSVATLQESAGLLQPLGATVIAASGPAEEQVLLLNDREGRPGCLLCAIPFVRPREVMVSEAGQSAEDKRRGLQQAIQAYYMEVYKAAVARRDAIEVDTGQRLPIIGSGHLTTVGASATESVREIYVGSLEAFPTAAFPPLDYIALGHIHRPQKVGGLEQVRYCGSPLPLSFDEAGQTKQMLRVDLDAQGLQSVTALEVPRFQVLRSLSGDLAGLPAQLAEAAAEGSEARPVWLEISVARDDYLADLPARIQAMAEGLPLEILRIRRQRGQAASVMAGELGETLDALGHAEVFARRLDGEELQPDLRAELEARYRRIAAEVEGAA</sequence>
<keyword evidence="7" id="KW-0235">DNA replication</keyword>
<evidence type="ECO:0000256" key="2">
    <source>
        <dbReference type="ARBA" id="ARBA00011322"/>
    </source>
</evidence>
<keyword evidence="6 7" id="KW-0269">Exonuclease</keyword>
<evidence type="ECO:0000256" key="4">
    <source>
        <dbReference type="ARBA" id="ARBA00022722"/>
    </source>
</evidence>
<dbReference type="InterPro" id="IPR050535">
    <property type="entry name" value="DNA_Repair-Maintenance_Comp"/>
</dbReference>
<organism evidence="10 11">
    <name type="scientific">Frateuria aurantia (strain ATCC 33424 / DSM 6220 / KCTC 2777 / LMG 1558 / NBRC 3245 / NCIMB 13370)</name>
    <name type="common">Acetobacter aurantius</name>
    <dbReference type="NCBI Taxonomy" id="767434"/>
    <lineage>
        <taxon>Bacteria</taxon>
        <taxon>Pseudomonadati</taxon>
        <taxon>Pseudomonadota</taxon>
        <taxon>Gammaproteobacteria</taxon>
        <taxon>Lysobacterales</taxon>
        <taxon>Rhodanobacteraceae</taxon>
        <taxon>Frateuria</taxon>
    </lineage>
</organism>
<dbReference type="InterPro" id="IPR026843">
    <property type="entry name" value="SbcD_C"/>
</dbReference>
<evidence type="ECO:0000259" key="8">
    <source>
        <dbReference type="Pfam" id="PF00149"/>
    </source>
</evidence>
<dbReference type="GO" id="GO:0008408">
    <property type="term" value="F:3'-5' exonuclease activity"/>
    <property type="evidence" value="ECO:0007669"/>
    <property type="project" value="InterPro"/>
</dbReference>
<evidence type="ECO:0000256" key="5">
    <source>
        <dbReference type="ARBA" id="ARBA00022801"/>
    </source>
</evidence>
<reference evidence="10" key="1">
    <citation type="submission" date="2012-02" db="EMBL/GenBank/DDBJ databases">
        <title>The complete genome of Frateuria aurantia DSM 6220.</title>
        <authorList>
            <consortium name="US DOE Joint Genome Institute (JGI-PGF)"/>
            <person name="Lucas S."/>
            <person name="Copeland A."/>
            <person name="Lapidus A."/>
            <person name="Glavina del Rio T."/>
            <person name="Dalin E."/>
            <person name="Tice H."/>
            <person name="Bruce D."/>
            <person name="Goodwin L."/>
            <person name="Pitluck S."/>
            <person name="Peters L."/>
            <person name="Ovchinnikova G."/>
            <person name="Teshima H."/>
            <person name="Kyrpides N."/>
            <person name="Mavromatis K."/>
            <person name="Ivanova N."/>
            <person name="Brettin T."/>
            <person name="Detter J.C."/>
            <person name="Han C."/>
            <person name="Larimer F."/>
            <person name="Land M."/>
            <person name="Hauser L."/>
            <person name="Markowitz V."/>
            <person name="Cheng J.-F."/>
            <person name="Hugenholtz P."/>
            <person name="Woyke T."/>
            <person name="Wu D."/>
            <person name="Brambilla E."/>
            <person name="Klenk H.-P."/>
            <person name="Eisen J.A."/>
        </authorList>
    </citation>
    <scope>NUCLEOTIDE SEQUENCE</scope>
    <source>
        <strain evidence="10">DSM 6220</strain>
    </source>
</reference>
<dbReference type="NCBIfam" id="TIGR00619">
    <property type="entry name" value="sbcd"/>
    <property type="match status" value="1"/>
</dbReference>
<evidence type="ECO:0000256" key="1">
    <source>
        <dbReference type="ARBA" id="ARBA00010555"/>
    </source>
</evidence>
<proteinExistence type="inferred from homology"/>
<dbReference type="HOGENOM" id="CLU_038045_2_0_6"/>
<evidence type="ECO:0000313" key="11">
    <source>
        <dbReference type="Proteomes" id="UP000005234"/>
    </source>
</evidence>
<keyword evidence="4 7" id="KW-0540">Nuclease</keyword>
<name>H8L0S8_FRAAD</name>
<keyword evidence="7" id="KW-0255">Endonuclease</keyword>
<dbReference type="InterPro" id="IPR004843">
    <property type="entry name" value="Calcineurin-like_PHP"/>
</dbReference>
<comment type="subunit">
    <text evidence="2 7">Heterodimer of SbcC and SbcD.</text>
</comment>
<comment type="function">
    <text evidence="7">SbcCD cleaves DNA hairpin structures. These structures can inhibit DNA replication and are intermediates in certain DNA recombination reactions. The complex acts as a 3'-&gt;5' double strand exonuclease that can open hairpins. It also has a 5' single-strand endonuclease activity.</text>
</comment>
<keyword evidence="5 7" id="KW-0378">Hydrolase</keyword>
<dbReference type="GO" id="GO:0006310">
    <property type="term" value="P:DNA recombination"/>
    <property type="evidence" value="ECO:0007669"/>
    <property type="project" value="UniProtKB-KW"/>
</dbReference>
<dbReference type="RefSeq" id="WP_014402339.1">
    <property type="nucleotide sequence ID" value="NC_017033.1"/>
</dbReference>
<dbReference type="SUPFAM" id="SSF56300">
    <property type="entry name" value="Metallo-dependent phosphatases"/>
    <property type="match status" value="1"/>
</dbReference>
<dbReference type="Pfam" id="PF12320">
    <property type="entry name" value="SbcD_C"/>
    <property type="match status" value="1"/>
</dbReference>
<dbReference type="KEGG" id="fau:Fraau_0862"/>
<dbReference type="Gene3D" id="3.30.160.720">
    <property type="match status" value="1"/>
</dbReference>
<dbReference type="Pfam" id="PF00149">
    <property type="entry name" value="Metallophos"/>
    <property type="match status" value="1"/>
</dbReference>
<evidence type="ECO:0000313" key="10">
    <source>
        <dbReference type="EMBL" id="AFC85333.1"/>
    </source>
</evidence>
<dbReference type="PANTHER" id="PTHR30337:SF0">
    <property type="entry name" value="NUCLEASE SBCCD SUBUNIT D"/>
    <property type="match status" value="1"/>
</dbReference>
<keyword evidence="11" id="KW-1185">Reference proteome</keyword>
<evidence type="ECO:0000256" key="3">
    <source>
        <dbReference type="ARBA" id="ARBA00013365"/>
    </source>
</evidence>
<dbReference type="OrthoDB" id="9773856at2"/>
<dbReference type="NCBIfam" id="NF008206">
    <property type="entry name" value="PRK10966.1"/>
    <property type="match status" value="1"/>
</dbReference>
<dbReference type="PANTHER" id="PTHR30337">
    <property type="entry name" value="COMPONENT OF ATP-DEPENDENT DSDNA EXONUCLEASE"/>
    <property type="match status" value="1"/>
</dbReference>
<dbReference type="EMBL" id="CP003350">
    <property type="protein sequence ID" value="AFC85333.1"/>
    <property type="molecule type" value="Genomic_DNA"/>
</dbReference>
<dbReference type="Gene3D" id="3.60.21.10">
    <property type="match status" value="1"/>
</dbReference>
<dbReference type="InterPro" id="IPR004593">
    <property type="entry name" value="SbcD"/>
</dbReference>
<evidence type="ECO:0000256" key="6">
    <source>
        <dbReference type="ARBA" id="ARBA00022839"/>
    </source>
</evidence>
<gene>
    <name evidence="7" type="primary">sbcD</name>
    <name evidence="10" type="ordered locus">Fraau_0862</name>
</gene>
<dbReference type="eggNOG" id="COG0420">
    <property type="taxonomic scope" value="Bacteria"/>
</dbReference>
<dbReference type="InterPro" id="IPR029052">
    <property type="entry name" value="Metallo-depent_PP-like"/>
</dbReference>
<evidence type="ECO:0000259" key="9">
    <source>
        <dbReference type="Pfam" id="PF12320"/>
    </source>
</evidence>
<dbReference type="GO" id="GO:0006260">
    <property type="term" value="P:DNA replication"/>
    <property type="evidence" value="ECO:0007669"/>
    <property type="project" value="UniProtKB-KW"/>
</dbReference>